<evidence type="ECO:0000256" key="1">
    <source>
        <dbReference type="ARBA" id="ARBA00022598"/>
    </source>
</evidence>
<dbReference type="InterPro" id="IPR011957">
    <property type="entry name" value="Benz_CoA_lig"/>
</dbReference>
<dbReference type="EMBL" id="JBBHLI010000002">
    <property type="protein sequence ID" value="MEK9500162.1"/>
    <property type="molecule type" value="Genomic_DNA"/>
</dbReference>
<dbReference type="NCBIfam" id="TIGR02262">
    <property type="entry name" value="benz_CoA_lig"/>
    <property type="match status" value="1"/>
</dbReference>
<dbReference type="InterPro" id="IPR025110">
    <property type="entry name" value="AMP-bd_C"/>
</dbReference>
<evidence type="ECO:0000313" key="4">
    <source>
        <dbReference type="EMBL" id="MEK9500162.1"/>
    </source>
</evidence>
<dbReference type="PANTHER" id="PTHR43352">
    <property type="entry name" value="ACETYL-COA SYNTHETASE"/>
    <property type="match status" value="1"/>
</dbReference>
<feature type="domain" description="AMP-binding enzyme C-terminal" evidence="3">
    <location>
        <begin position="434"/>
        <end position="512"/>
    </location>
</feature>
<organism evidence="4 5">
    <name type="scientific">Gaopeijia maritima</name>
    <dbReference type="NCBI Taxonomy" id="3119007"/>
    <lineage>
        <taxon>Bacteria</taxon>
        <taxon>Pseudomonadati</taxon>
        <taxon>Gemmatimonadota</taxon>
        <taxon>Longimicrobiia</taxon>
        <taxon>Gaopeijiales</taxon>
        <taxon>Gaopeijiaceae</taxon>
        <taxon>Gaopeijia</taxon>
    </lineage>
</organism>
<name>A0ABU9E605_9BACT</name>
<dbReference type="RefSeq" id="WP_405286360.1">
    <property type="nucleotide sequence ID" value="NZ_JBBHLI010000002.1"/>
</dbReference>
<feature type="domain" description="AMP-dependent synthetase/ligase" evidence="2">
    <location>
        <begin position="22"/>
        <end position="384"/>
    </location>
</feature>
<dbReference type="Pfam" id="PF00501">
    <property type="entry name" value="AMP-binding"/>
    <property type="match status" value="1"/>
</dbReference>
<dbReference type="InterPro" id="IPR000873">
    <property type="entry name" value="AMP-dep_synth/lig_dom"/>
</dbReference>
<proteinExistence type="predicted"/>
<keyword evidence="5" id="KW-1185">Reference proteome</keyword>
<keyword evidence="1 4" id="KW-0436">Ligase</keyword>
<comment type="caution">
    <text evidence="4">The sequence shown here is derived from an EMBL/GenBank/DDBJ whole genome shotgun (WGS) entry which is preliminary data.</text>
</comment>
<evidence type="ECO:0000313" key="5">
    <source>
        <dbReference type="Proteomes" id="UP001484239"/>
    </source>
</evidence>
<dbReference type="Proteomes" id="UP001484239">
    <property type="component" value="Unassembled WGS sequence"/>
</dbReference>
<dbReference type="Pfam" id="PF13193">
    <property type="entry name" value="AMP-binding_C"/>
    <property type="match status" value="1"/>
</dbReference>
<reference evidence="4 5" key="1">
    <citation type="submission" date="2024-02" db="EMBL/GenBank/DDBJ databases">
        <title>A novel Gemmatimonadota bacterium.</title>
        <authorList>
            <person name="Du Z.-J."/>
            <person name="Ye Y.-Q."/>
        </authorList>
    </citation>
    <scope>NUCLEOTIDE SEQUENCE [LARGE SCALE GENOMIC DNA]</scope>
    <source>
        <strain evidence="4 5">DH-20</strain>
    </source>
</reference>
<evidence type="ECO:0000259" key="3">
    <source>
        <dbReference type="Pfam" id="PF13193"/>
    </source>
</evidence>
<protein>
    <submittedName>
        <fullName evidence="4">Benzoate-CoA ligase family protein</fullName>
    </submittedName>
</protein>
<dbReference type="InterPro" id="IPR042099">
    <property type="entry name" value="ANL_N_sf"/>
</dbReference>
<evidence type="ECO:0000259" key="2">
    <source>
        <dbReference type="Pfam" id="PF00501"/>
    </source>
</evidence>
<dbReference type="SUPFAM" id="SSF56801">
    <property type="entry name" value="Acetyl-CoA synthetase-like"/>
    <property type="match status" value="1"/>
</dbReference>
<sequence length="523" mass="57551">MTFRPPTPFNIADHFLDARVREGRGDRVALRHAAGTVSYADLKGASSRFGHLLLEAGVRPGDRVIVALPDTPDYVAALFGILKAGAVVVMLNPHLKRAEVDYLLEYTGATAAFVHPETGGPLTEAVAEAREAGGEGRTLATGALERVFRVGTPDLESRIAQQSALLEPFAAGPDDPAIWLFSGGTTGFPKGVVQSHRSFANTTELYAKGVIGYTEDDVTASVPKLYFGYATGSNLFFPMSVGASCVLFPERCEVEVLFDVIERFRPTILVNVPTMVNHMVGHPRAAERDLSSLRLSTSAGEALPRELHERWRDLFGVELVDGLGTAEMWHIFLSNRPGEVRPGSLGRAVPGFEVRVCDAEGREVPDGEVGYLRVRGESRAIEYWRHPEKTARAFRGDWYVSEDMLRRDEEGFFYYEGRADDMLKVSGKWLSPGEVENCLMAHPAVVEVAVVGHVNADGLTKPWAFVRIDGDHPATPSLEGELQQFVKDRLAPYKYPRRVIVMDDLPRTHLGKIDRGRLRGVDS</sequence>
<dbReference type="InterPro" id="IPR045851">
    <property type="entry name" value="AMP-bd_C_sf"/>
</dbReference>
<dbReference type="Gene3D" id="3.30.300.30">
    <property type="match status" value="1"/>
</dbReference>
<accession>A0ABU9E605</accession>
<dbReference type="Gene3D" id="3.40.50.12780">
    <property type="entry name" value="N-terminal domain of ligase-like"/>
    <property type="match status" value="1"/>
</dbReference>
<dbReference type="GO" id="GO:0016874">
    <property type="term" value="F:ligase activity"/>
    <property type="evidence" value="ECO:0007669"/>
    <property type="project" value="UniProtKB-KW"/>
</dbReference>
<gene>
    <name evidence="4" type="ORF">WI372_04175</name>
</gene>
<dbReference type="PANTHER" id="PTHR43352:SF1">
    <property type="entry name" value="ANTHRANILATE--COA LIGASE"/>
    <property type="match status" value="1"/>
</dbReference>